<dbReference type="InterPro" id="IPR017439">
    <property type="entry name" value="Amidohydrolase"/>
</dbReference>
<dbReference type="FunFam" id="3.30.70.360:FF:000001">
    <property type="entry name" value="N-acetyldiaminopimelate deacetylase"/>
    <property type="match status" value="1"/>
</dbReference>
<dbReference type="SUPFAM" id="SSF53187">
    <property type="entry name" value="Zn-dependent exopeptidases"/>
    <property type="match status" value="1"/>
</dbReference>
<gene>
    <name evidence="4" type="ORF">NSA58_01905</name>
</gene>
<feature type="domain" description="Peptidase M20 dimerisation" evidence="3">
    <location>
        <begin position="171"/>
        <end position="260"/>
    </location>
</feature>
<proteinExistence type="predicted"/>
<feature type="binding site" evidence="2">
    <location>
        <position position="342"/>
    </location>
    <ligand>
        <name>Mn(2+)</name>
        <dbReference type="ChEBI" id="CHEBI:29035"/>
        <label>2</label>
    </ligand>
</feature>
<dbReference type="Pfam" id="PF01546">
    <property type="entry name" value="Peptidase_M20"/>
    <property type="match status" value="1"/>
</dbReference>
<dbReference type="GO" id="GO:0019877">
    <property type="term" value="P:diaminopimelate biosynthetic process"/>
    <property type="evidence" value="ECO:0007669"/>
    <property type="project" value="TreeGrafter"/>
</dbReference>
<dbReference type="Gene3D" id="3.30.70.360">
    <property type="match status" value="1"/>
</dbReference>
<protein>
    <submittedName>
        <fullName evidence="4">Amidohydrolase</fullName>
    </submittedName>
</protein>
<comment type="cofactor">
    <cofactor evidence="2">
        <name>Mn(2+)</name>
        <dbReference type="ChEBI" id="CHEBI:29035"/>
    </cofactor>
    <text evidence="2">The Mn(2+) ion enhances activity.</text>
</comment>
<dbReference type="PANTHER" id="PTHR11014">
    <property type="entry name" value="PEPTIDASE M20 FAMILY MEMBER"/>
    <property type="match status" value="1"/>
</dbReference>
<dbReference type="AlphaFoldDB" id="A0A9X2M8K2"/>
<feature type="binding site" evidence="2">
    <location>
        <position position="87"/>
    </location>
    <ligand>
        <name>Mn(2+)</name>
        <dbReference type="ChEBI" id="CHEBI:29035"/>
        <label>2</label>
    </ligand>
</feature>
<dbReference type="InterPro" id="IPR011650">
    <property type="entry name" value="Peptidase_M20_dimer"/>
</dbReference>
<evidence type="ECO:0000259" key="3">
    <source>
        <dbReference type="Pfam" id="PF07687"/>
    </source>
</evidence>
<feature type="binding site" evidence="2">
    <location>
        <position position="147"/>
    </location>
    <ligand>
        <name>Mn(2+)</name>
        <dbReference type="ChEBI" id="CHEBI:29035"/>
        <label>2</label>
    </ligand>
</feature>
<accession>A0A9X2M8K2</accession>
<sequence>MEITYLDEIMRNHRHNLHQLAELSHVEFNTAKYIRDYLEKLGVEYDVYLETATVGIIKGQNPQKTIAFRADIDALPSPKGAEHLCGHDGHMSILLGLIKYIIDNKEKLNDNIVFIFQPAEEDTGGAKRLVEAGVLKKYKVDEIYGLHIHPDFEEGYVGCKAGYLMSQNGELNIDIIGKGGHGAIPQNATDSILIGSHFVTSLQSIISRNIDPMEGAVLTIGKICGGTARNIIAERVRLEGTMRCFNPEVYDTIITHIEEFARGFEISYNCHVNLEFIGGYLAVNNDEKLFEEFVEAIGKDKIAKTSPLMISEDFSFYQKEVPGLFFMLGARNEEKGYVNGLHNLKFDFNEDILMNGLNIYKLLLEYKNSLGS</sequence>
<dbReference type="EMBL" id="JANKBY010000011">
    <property type="protein sequence ID" value="MCR1821528.1"/>
    <property type="molecule type" value="Genomic_DNA"/>
</dbReference>
<evidence type="ECO:0000256" key="1">
    <source>
        <dbReference type="ARBA" id="ARBA00022801"/>
    </source>
</evidence>
<dbReference type="InterPro" id="IPR036264">
    <property type="entry name" value="Bact_exopeptidase_dim_dom"/>
</dbReference>
<dbReference type="PANTHER" id="PTHR11014:SF98">
    <property type="entry name" value="N-ACETYLDIAMINOPIMELATE DEACETYLASE"/>
    <property type="match status" value="1"/>
</dbReference>
<keyword evidence="1" id="KW-0378">Hydrolase</keyword>
<organism evidence="4 5">
    <name type="scientific">Terrisporobacter muris</name>
    <dbReference type="NCBI Taxonomy" id="2963284"/>
    <lineage>
        <taxon>Bacteria</taxon>
        <taxon>Bacillati</taxon>
        <taxon>Bacillota</taxon>
        <taxon>Clostridia</taxon>
        <taxon>Peptostreptococcales</taxon>
        <taxon>Peptostreptococcaceae</taxon>
        <taxon>Terrisporobacter</taxon>
    </lineage>
</organism>
<dbReference type="SUPFAM" id="SSF55031">
    <property type="entry name" value="Bacterial exopeptidase dimerisation domain"/>
    <property type="match status" value="1"/>
</dbReference>
<keyword evidence="2" id="KW-0479">Metal-binding</keyword>
<feature type="binding site" evidence="2">
    <location>
        <position position="85"/>
    </location>
    <ligand>
        <name>Mn(2+)</name>
        <dbReference type="ChEBI" id="CHEBI:29035"/>
        <label>2</label>
    </ligand>
</feature>
<reference evidence="4" key="1">
    <citation type="submission" date="2022-07" db="EMBL/GenBank/DDBJ databases">
        <title>Enhanced cultured diversity of the mouse gut microbiota enables custom-made synthetic communities.</title>
        <authorList>
            <person name="Afrizal A."/>
        </authorList>
    </citation>
    <scope>NUCLEOTIDE SEQUENCE</scope>
    <source>
        <strain evidence="4">DSM 29186</strain>
    </source>
</reference>
<dbReference type="Proteomes" id="UP001140817">
    <property type="component" value="Unassembled WGS sequence"/>
</dbReference>
<dbReference type="PIRSF" id="PIRSF005962">
    <property type="entry name" value="Pept_M20D_amidohydro"/>
    <property type="match status" value="1"/>
</dbReference>
<feature type="binding site" evidence="2">
    <location>
        <position position="121"/>
    </location>
    <ligand>
        <name>Mn(2+)</name>
        <dbReference type="ChEBI" id="CHEBI:29035"/>
        <label>2</label>
    </ligand>
</feature>
<dbReference type="RefSeq" id="WP_257559994.1">
    <property type="nucleotide sequence ID" value="NZ_JANKBY010000011.1"/>
</dbReference>
<comment type="caution">
    <text evidence="4">The sequence shown here is derived from an EMBL/GenBank/DDBJ whole genome shotgun (WGS) entry which is preliminary data.</text>
</comment>
<dbReference type="Gene3D" id="3.40.630.10">
    <property type="entry name" value="Zn peptidases"/>
    <property type="match status" value="1"/>
</dbReference>
<evidence type="ECO:0000256" key="2">
    <source>
        <dbReference type="PIRSR" id="PIRSR005962-1"/>
    </source>
</evidence>
<dbReference type="GO" id="GO:0046872">
    <property type="term" value="F:metal ion binding"/>
    <property type="evidence" value="ECO:0007669"/>
    <property type="project" value="UniProtKB-KW"/>
</dbReference>
<dbReference type="Pfam" id="PF07687">
    <property type="entry name" value="M20_dimer"/>
    <property type="match status" value="1"/>
</dbReference>
<name>A0A9X2M8K2_9FIRM</name>
<dbReference type="NCBIfam" id="TIGR01891">
    <property type="entry name" value="amidohydrolases"/>
    <property type="match status" value="1"/>
</dbReference>
<evidence type="ECO:0000313" key="4">
    <source>
        <dbReference type="EMBL" id="MCR1821528.1"/>
    </source>
</evidence>
<evidence type="ECO:0000313" key="5">
    <source>
        <dbReference type="Proteomes" id="UP001140817"/>
    </source>
</evidence>
<keyword evidence="5" id="KW-1185">Reference proteome</keyword>
<dbReference type="GO" id="GO:0050118">
    <property type="term" value="F:N-acetyldiaminopimelate deacetylase activity"/>
    <property type="evidence" value="ECO:0007669"/>
    <property type="project" value="TreeGrafter"/>
</dbReference>
<keyword evidence="2" id="KW-0464">Manganese</keyword>
<dbReference type="InterPro" id="IPR002933">
    <property type="entry name" value="Peptidase_M20"/>
</dbReference>